<keyword evidence="2" id="KW-1185">Reference proteome</keyword>
<dbReference type="Gene3D" id="1.25.40.10">
    <property type="entry name" value="Tetratricopeptide repeat domain"/>
    <property type="match status" value="1"/>
</dbReference>
<dbReference type="EMBL" id="RPFW01000004">
    <property type="protein sequence ID" value="TVZ03536.1"/>
    <property type="molecule type" value="Genomic_DNA"/>
</dbReference>
<protein>
    <submittedName>
        <fullName evidence="1">Uncharacterized protein</fullName>
    </submittedName>
</protein>
<dbReference type="RefSeq" id="WP_145856400.1">
    <property type="nucleotide sequence ID" value="NZ_RPFW01000004.1"/>
</dbReference>
<dbReference type="Pfam" id="PF13432">
    <property type="entry name" value="TPR_16"/>
    <property type="match status" value="2"/>
</dbReference>
<dbReference type="SMART" id="SM00028">
    <property type="entry name" value="TPR"/>
    <property type="match status" value="3"/>
</dbReference>
<evidence type="ECO:0000313" key="2">
    <source>
        <dbReference type="Proteomes" id="UP000460272"/>
    </source>
</evidence>
<reference evidence="1 2" key="1">
    <citation type="submission" date="2018-11" db="EMBL/GenBank/DDBJ databases">
        <title>Trebonia kvetii gen.nov., sp.nov., a novel acidophilic actinobacterium, and proposal of the new actinobacterial family Treboniaceae fam. nov.</title>
        <authorList>
            <person name="Rapoport D."/>
            <person name="Sagova-Mareckova M."/>
            <person name="Sedlacek I."/>
            <person name="Provaznik J."/>
            <person name="Kralova S."/>
            <person name="Pavlinic D."/>
            <person name="Benes V."/>
            <person name="Kopecky J."/>
        </authorList>
    </citation>
    <scope>NUCLEOTIDE SEQUENCE [LARGE SCALE GENOMIC DNA]</scope>
    <source>
        <strain evidence="1 2">15Tr583</strain>
    </source>
</reference>
<dbReference type="InterPro" id="IPR019734">
    <property type="entry name" value="TPR_rpt"/>
</dbReference>
<dbReference type="Proteomes" id="UP000460272">
    <property type="component" value="Unassembled WGS sequence"/>
</dbReference>
<comment type="caution">
    <text evidence="1">The sequence shown here is derived from an EMBL/GenBank/DDBJ whole genome shotgun (WGS) entry which is preliminary data.</text>
</comment>
<dbReference type="SUPFAM" id="SSF48452">
    <property type="entry name" value="TPR-like"/>
    <property type="match status" value="2"/>
</dbReference>
<accession>A0A6P2BZA0</accession>
<dbReference type="InterPro" id="IPR011990">
    <property type="entry name" value="TPR-like_helical_dom_sf"/>
</dbReference>
<dbReference type="OrthoDB" id="29685at2"/>
<dbReference type="AlphaFoldDB" id="A0A6P2BZA0"/>
<name>A0A6P2BZA0_9ACTN</name>
<evidence type="ECO:0000313" key="1">
    <source>
        <dbReference type="EMBL" id="TVZ03536.1"/>
    </source>
</evidence>
<gene>
    <name evidence="1" type="ORF">EAS64_24490</name>
</gene>
<proteinExistence type="predicted"/>
<organism evidence="1 2">
    <name type="scientific">Trebonia kvetii</name>
    <dbReference type="NCBI Taxonomy" id="2480626"/>
    <lineage>
        <taxon>Bacteria</taxon>
        <taxon>Bacillati</taxon>
        <taxon>Actinomycetota</taxon>
        <taxon>Actinomycetes</taxon>
        <taxon>Streptosporangiales</taxon>
        <taxon>Treboniaceae</taxon>
        <taxon>Trebonia</taxon>
    </lineage>
</organism>
<sequence length="256" mass="28700">MAFMLERAGIAAMSTGNWRSALQCAREVDELRHRHELEEAQRVAFDGLEIFESDPDLLIALGRVWLLDHSPLLASSAFTTAAYIARDNEIPVAWQIAALSRQRKYPEAIRLGTAALAPDRFPDSVPIRVALGRVLLDFSQPDRAEHHLSEAVRMAPGNPDAANWWCACLAALFHWDAAEQEAEAAIVRYQGNTRGTALMRYRLGRIHLDNHRLGQAISCFDAVLRDMPEHLRAMEWRITALRGTGRPEDLKLASSK</sequence>